<proteinExistence type="predicted"/>
<evidence type="ECO:0000313" key="1">
    <source>
        <dbReference type="Proteomes" id="UP000695007"/>
    </source>
</evidence>
<dbReference type="Proteomes" id="UP000695007">
    <property type="component" value="Unplaced"/>
</dbReference>
<sequence>MGMSERSDVTVSLNTISLRQVTKPNIKSSPHLPIAQLSIFGWVVIGPAGNCTCTATSLTITTEELEDSLQNLLLRFWIIEEIPREPSGQLNPDQQQREQYYTANQARVSTGRYKVKLPLSESPETLGDSYYVAHQCLVRLQKRFTRDHNYRTLYVQFMTEYENMNHMRRLPANYHSNKRAYYLPHHGVLKPDSSTTKLRVVFNGSSPSSTG</sequence>
<dbReference type="PANTHER" id="PTHR47331:SF1">
    <property type="entry name" value="GAG-LIKE PROTEIN"/>
    <property type="match status" value="1"/>
</dbReference>
<dbReference type="AlphaFoldDB" id="A0AAJ7E0N6"/>
<dbReference type="KEGG" id="csol:105366561"/>
<keyword evidence="1" id="KW-1185">Reference proteome</keyword>
<organism evidence="1 2">
    <name type="scientific">Ceratosolen solmsi marchali</name>
    <dbReference type="NCBI Taxonomy" id="326594"/>
    <lineage>
        <taxon>Eukaryota</taxon>
        <taxon>Metazoa</taxon>
        <taxon>Ecdysozoa</taxon>
        <taxon>Arthropoda</taxon>
        <taxon>Hexapoda</taxon>
        <taxon>Insecta</taxon>
        <taxon>Pterygota</taxon>
        <taxon>Neoptera</taxon>
        <taxon>Endopterygota</taxon>
        <taxon>Hymenoptera</taxon>
        <taxon>Apocrita</taxon>
        <taxon>Proctotrupomorpha</taxon>
        <taxon>Chalcidoidea</taxon>
        <taxon>Agaonidae</taxon>
        <taxon>Agaoninae</taxon>
        <taxon>Ceratosolen</taxon>
    </lineage>
</organism>
<evidence type="ECO:0000313" key="2">
    <source>
        <dbReference type="RefSeq" id="XP_011503354.1"/>
    </source>
</evidence>
<name>A0AAJ7E0N6_9HYME</name>
<dbReference type="PANTHER" id="PTHR47331">
    <property type="entry name" value="PHD-TYPE DOMAIN-CONTAINING PROTEIN"/>
    <property type="match status" value="1"/>
</dbReference>
<reference evidence="2" key="1">
    <citation type="submission" date="2025-08" db="UniProtKB">
        <authorList>
            <consortium name="RefSeq"/>
        </authorList>
    </citation>
    <scope>IDENTIFICATION</scope>
</reference>
<protein>
    <submittedName>
        <fullName evidence="2">Uncharacterized protein LOC105366561</fullName>
    </submittedName>
</protein>
<gene>
    <name evidence="2" type="primary">LOC105366561</name>
</gene>
<dbReference type="GeneID" id="105366561"/>
<accession>A0AAJ7E0N6</accession>
<dbReference type="RefSeq" id="XP_011503354.1">
    <property type="nucleotide sequence ID" value="XM_011505052.1"/>
</dbReference>